<reference evidence="6" key="3">
    <citation type="submission" date="2025-09" db="UniProtKB">
        <authorList>
            <consortium name="Ensembl"/>
        </authorList>
    </citation>
    <scope>IDENTIFICATION</scope>
</reference>
<reference evidence="6" key="2">
    <citation type="submission" date="2025-08" db="UniProtKB">
        <authorList>
            <consortium name="Ensembl"/>
        </authorList>
    </citation>
    <scope>IDENTIFICATION</scope>
</reference>
<dbReference type="Pfam" id="PF00797">
    <property type="entry name" value="Acetyltransf_2"/>
    <property type="match status" value="1"/>
</dbReference>
<evidence type="ECO:0000256" key="2">
    <source>
        <dbReference type="ARBA" id="ARBA00012701"/>
    </source>
</evidence>
<dbReference type="PANTHER" id="PTHR11786">
    <property type="entry name" value="N-HYDROXYARYLAMINE O-ACETYLTRANSFERASE"/>
    <property type="match status" value="1"/>
</dbReference>
<keyword evidence="7" id="KW-1185">Reference proteome</keyword>
<dbReference type="GeneTree" id="ENSGT00390000012054"/>
<evidence type="ECO:0000313" key="6">
    <source>
        <dbReference type="Ensembl" id="ENSLACP00000007863.1"/>
    </source>
</evidence>
<dbReference type="InterPro" id="IPR053710">
    <property type="entry name" value="Arylamine_NAT_domain_sf"/>
</dbReference>
<dbReference type="Proteomes" id="UP000008672">
    <property type="component" value="Unassembled WGS sequence"/>
</dbReference>
<dbReference type="RefSeq" id="XP_064414713.1">
    <property type="nucleotide sequence ID" value="XM_064558643.1"/>
</dbReference>
<evidence type="ECO:0000256" key="4">
    <source>
        <dbReference type="ARBA" id="ARBA00023315"/>
    </source>
</evidence>
<accession>H3ADZ2</accession>
<evidence type="ECO:0000313" key="7">
    <source>
        <dbReference type="Proteomes" id="UP000008672"/>
    </source>
</evidence>
<dbReference type="InterPro" id="IPR038765">
    <property type="entry name" value="Papain-like_cys_pep_sf"/>
</dbReference>
<dbReference type="FunFam" id="3.30.2140.20:FF:000001">
    <property type="entry name" value="Arylamine N-acetyltransferase 1"/>
    <property type="match status" value="1"/>
</dbReference>
<dbReference type="Gene3D" id="3.30.2140.20">
    <property type="match status" value="1"/>
</dbReference>
<reference evidence="7" key="1">
    <citation type="submission" date="2011-08" db="EMBL/GenBank/DDBJ databases">
        <title>The draft genome of Latimeria chalumnae.</title>
        <authorList>
            <person name="Di Palma F."/>
            <person name="Alfoldi J."/>
            <person name="Johnson J."/>
            <person name="Berlin A."/>
            <person name="Gnerre S."/>
            <person name="Jaffe D."/>
            <person name="MacCallum I."/>
            <person name="Young S."/>
            <person name="Walker B.J."/>
            <person name="Lander E."/>
            <person name="Lindblad-Toh K."/>
        </authorList>
    </citation>
    <scope>NUCLEOTIDE SEQUENCE [LARGE SCALE GENOMIC DNA]</scope>
    <source>
        <strain evidence="7">Wild caught</strain>
    </source>
</reference>
<dbReference type="FunCoup" id="H3ADZ2">
    <property type="interactions" value="375"/>
</dbReference>
<dbReference type="HOGENOM" id="CLU_049918_3_0_1"/>
<dbReference type="EC" id="2.3.1.5" evidence="2"/>
<dbReference type="Ensembl" id="ENSLACT00000007929.1">
    <property type="protein sequence ID" value="ENSLACP00000007863.1"/>
    <property type="gene ID" value="ENSLACG00000006961.1"/>
</dbReference>
<sequence>MDLKMNLVEYFNRINFKHSYDKLDLETFSELHEHHIRAIPFENLSIHCGETIVLDTEAIYDKIVRKNRGGWCCENNGLFSWVLKEMGYDIILLRARVYKPAQKDYERNWSHLLIKVVIDGKSYLADVGFGVSYQIWKPLELVSGKDQLQVPGTFRLTEDNCLWHLEKISRKKCIPNQDYSDSPLIHKSPYNKLYCFTLQPCRIESFQDMCNFLQVSPVSLFTNKSICSLQTTDGIRVLVGWSYCETTYNYKENMDLVQCSTVTNEDMEKLLTEKFNITLEGKFVPVNKSECYTV</sequence>
<dbReference type="PRINTS" id="PR01543">
    <property type="entry name" value="ANATRNSFRASE"/>
</dbReference>
<evidence type="ECO:0000256" key="1">
    <source>
        <dbReference type="ARBA" id="ARBA00006547"/>
    </source>
</evidence>
<dbReference type="PANTHER" id="PTHR11786:SF8">
    <property type="entry name" value="ARYLAMINE N-ACETYLTRANSFERASE 1"/>
    <property type="match status" value="1"/>
</dbReference>
<dbReference type="OMA" id="CYEHNTL"/>
<organism evidence="6 7">
    <name type="scientific">Latimeria chalumnae</name>
    <name type="common">Coelacanth</name>
    <dbReference type="NCBI Taxonomy" id="7897"/>
    <lineage>
        <taxon>Eukaryota</taxon>
        <taxon>Metazoa</taxon>
        <taxon>Chordata</taxon>
        <taxon>Craniata</taxon>
        <taxon>Vertebrata</taxon>
        <taxon>Euteleostomi</taxon>
        <taxon>Coelacanthiformes</taxon>
        <taxon>Coelacanthidae</taxon>
        <taxon>Latimeria</taxon>
    </lineage>
</organism>
<dbReference type="eggNOG" id="ENOG502RD0D">
    <property type="taxonomic scope" value="Eukaryota"/>
</dbReference>
<gene>
    <name evidence="6" type="primary">LOC135357127</name>
</gene>
<dbReference type="EMBL" id="AFYH01226040">
    <property type="status" value="NOT_ANNOTATED_CDS"/>
    <property type="molecule type" value="Genomic_DNA"/>
</dbReference>
<dbReference type="SUPFAM" id="SSF54001">
    <property type="entry name" value="Cysteine proteinases"/>
    <property type="match status" value="1"/>
</dbReference>
<dbReference type="STRING" id="7897.ENSLACP00000007863"/>
<dbReference type="EMBL" id="AFYH01226039">
    <property type="status" value="NOT_ANNOTATED_CDS"/>
    <property type="molecule type" value="Genomic_DNA"/>
</dbReference>
<evidence type="ECO:0000256" key="5">
    <source>
        <dbReference type="RuleBase" id="RU003452"/>
    </source>
</evidence>
<dbReference type="Bgee" id="ENSLACG00000006961">
    <property type="expression patterns" value="Expressed in muscle tissue and 4 other cell types or tissues"/>
</dbReference>
<dbReference type="AlphaFoldDB" id="H3ADZ2"/>
<proteinExistence type="inferred from homology"/>
<comment type="similarity">
    <text evidence="1 5">Belongs to the arylamine N-acetyltransferase family.</text>
</comment>
<evidence type="ECO:0000256" key="3">
    <source>
        <dbReference type="ARBA" id="ARBA00022679"/>
    </source>
</evidence>
<dbReference type="GO" id="GO:0004060">
    <property type="term" value="F:arylamine N-acetyltransferase activity"/>
    <property type="evidence" value="ECO:0007669"/>
    <property type="project" value="UniProtKB-EC"/>
</dbReference>
<keyword evidence="3 5" id="KW-0808">Transferase</keyword>
<keyword evidence="4 5" id="KW-0012">Acyltransferase</keyword>
<dbReference type="GeneID" id="135357127"/>
<dbReference type="InterPro" id="IPR001447">
    <property type="entry name" value="Arylamine_N-AcTrfase"/>
</dbReference>
<protein>
    <recommendedName>
        <fullName evidence="2">arylamine N-acetyltransferase</fullName>
        <ecNumber evidence="2">2.3.1.5</ecNumber>
    </recommendedName>
</protein>
<dbReference type="RefSeq" id="XP_064414712.1">
    <property type="nucleotide sequence ID" value="XM_064558642.1"/>
</dbReference>
<dbReference type="InParanoid" id="H3ADZ2"/>
<name>H3ADZ2_LATCH</name>